<keyword evidence="2" id="KW-0812">Transmembrane</keyword>
<dbReference type="PANTHER" id="PTHR38626:SF4">
    <property type="entry name" value="SKN-1 DEPENDENT ZYGOTIC TRANSCRIPT"/>
    <property type="match status" value="1"/>
</dbReference>
<evidence type="ECO:0000313" key="3">
    <source>
        <dbReference type="Proteomes" id="UP000887578"/>
    </source>
</evidence>
<feature type="transmembrane region" description="Helical" evidence="2">
    <location>
        <begin position="78"/>
        <end position="102"/>
    </location>
</feature>
<sequence length="209" mass="23694">MTWTCDESNEIILVEERIESKTAFALIKIKGRCFNATLSLQKYLSHNCPWCAEPSSSIALTSDSSFQLLLATKMEDPFVFWPIMVAIVLVLTVFILLLFLLIQICSKPKTIYSVSSTPTMISKNHIISGGSPTDSNPSYVNTKEFIKDTRKKNFSYFVRPQYLYSEPKYDSVVEFQTPKNNNIGYRRADPETPDSLLRTPSPSIISNEV</sequence>
<evidence type="ECO:0000313" key="4">
    <source>
        <dbReference type="WBParaSite" id="PDA_v2.g2328.t1"/>
    </source>
</evidence>
<protein>
    <submittedName>
        <fullName evidence="4">Uncharacterized protein</fullName>
    </submittedName>
</protein>
<name>A0A914Q813_9BILA</name>
<proteinExistence type="predicted"/>
<evidence type="ECO:0000256" key="1">
    <source>
        <dbReference type="SAM" id="MobiDB-lite"/>
    </source>
</evidence>
<dbReference type="AlphaFoldDB" id="A0A914Q813"/>
<keyword evidence="3" id="KW-1185">Reference proteome</keyword>
<keyword evidence="2" id="KW-1133">Transmembrane helix</keyword>
<feature type="compositionally biased region" description="Polar residues" evidence="1">
    <location>
        <begin position="198"/>
        <end position="209"/>
    </location>
</feature>
<accession>A0A914Q813</accession>
<dbReference type="Proteomes" id="UP000887578">
    <property type="component" value="Unplaced"/>
</dbReference>
<dbReference type="PANTHER" id="PTHR38626">
    <property type="entry name" value="SKN-1 DEPENDENT ZYGOTIC TRANSCRIPT-RELATED"/>
    <property type="match status" value="1"/>
</dbReference>
<reference evidence="4" key="1">
    <citation type="submission" date="2022-11" db="UniProtKB">
        <authorList>
            <consortium name="WormBaseParasite"/>
        </authorList>
    </citation>
    <scope>IDENTIFICATION</scope>
</reference>
<dbReference type="InterPro" id="IPR040426">
    <property type="entry name" value="C05B5.4-like"/>
</dbReference>
<dbReference type="WBParaSite" id="PDA_v2.g2328.t1">
    <property type="protein sequence ID" value="PDA_v2.g2328.t1"/>
    <property type="gene ID" value="PDA_v2.g2328"/>
</dbReference>
<evidence type="ECO:0000256" key="2">
    <source>
        <dbReference type="SAM" id="Phobius"/>
    </source>
</evidence>
<feature type="region of interest" description="Disordered" evidence="1">
    <location>
        <begin position="183"/>
        <end position="209"/>
    </location>
</feature>
<organism evidence="3 4">
    <name type="scientific">Panagrolaimus davidi</name>
    <dbReference type="NCBI Taxonomy" id="227884"/>
    <lineage>
        <taxon>Eukaryota</taxon>
        <taxon>Metazoa</taxon>
        <taxon>Ecdysozoa</taxon>
        <taxon>Nematoda</taxon>
        <taxon>Chromadorea</taxon>
        <taxon>Rhabditida</taxon>
        <taxon>Tylenchina</taxon>
        <taxon>Panagrolaimomorpha</taxon>
        <taxon>Panagrolaimoidea</taxon>
        <taxon>Panagrolaimidae</taxon>
        <taxon>Panagrolaimus</taxon>
    </lineage>
</organism>
<keyword evidence="2" id="KW-0472">Membrane</keyword>